<dbReference type="SMART" id="SM01017">
    <property type="entry name" value="Arrestin_C"/>
    <property type="match status" value="1"/>
</dbReference>
<feature type="domain" description="Arrestin C-terminal-like" evidence="1">
    <location>
        <begin position="159"/>
        <end position="296"/>
    </location>
</feature>
<evidence type="ECO:0000313" key="3">
    <source>
        <dbReference type="Proteomes" id="UP001479436"/>
    </source>
</evidence>
<protein>
    <recommendedName>
        <fullName evidence="1">Arrestin C-terminal-like domain-containing protein</fullName>
    </recommendedName>
</protein>
<proteinExistence type="predicted"/>
<comment type="caution">
    <text evidence="2">The sequence shown here is derived from an EMBL/GenBank/DDBJ whole genome shotgun (WGS) entry which is preliminary data.</text>
</comment>
<dbReference type="InterPro" id="IPR014752">
    <property type="entry name" value="Arrestin-like_C"/>
</dbReference>
<keyword evidence="3" id="KW-1185">Reference proteome</keyword>
<gene>
    <name evidence="2" type="ORF">K7432_001054</name>
</gene>
<dbReference type="InterPro" id="IPR011022">
    <property type="entry name" value="Arrestin_C-like"/>
</dbReference>
<dbReference type="Pfam" id="PF02752">
    <property type="entry name" value="Arrestin_C"/>
    <property type="match status" value="1"/>
</dbReference>
<dbReference type="PANTHER" id="PTHR11188">
    <property type="entry name" value="ARRESTIN DOMAIN CONTAINING PROTEIN"/>
    <property type="match status" value="1"/>
</dbReference>
<dbReference type="Gene3D" id="2.60.40.640">
    <property type="match status" value="2"/>
</dbReference>
<dbReference type="PANTHER" id="PTHR11188:SF17">
    <property type="entry name" value="FI21816P1"/>
    <property type="match status" value="1"/>
</dbReference>
<evidence type="ECO:0000259" key="1">
    <source>
        <dbReference type="SMART" id="SM01017"/>
    </source>
</evidence>
<organism evidence="2 3">
    <name type="scientific">Basidiobolus ranarum</name>
    <dbReference type="NCBI Taxonomy" id="34480"/>
    <lineage>
        <taxon>Eukaryota</taxon>
        <taxon>Fungi</taxon>
        <taxon>Fungi incertae sedis</taxon>
        <taxon>Zoopagomycota</taxon>
        <taxon>Entomophthoromycotina</taxon>
        <taxon>Basidiobolomycetes</taxon>
        <taxon>Basidiobolales</taxon>
        <taxon>Basidiobolaceae</taxon>
        <taxon>Basidiobolus</taxon>
    </lineage>
</organism>
<evidence type="ECO:0000313" key="2">
    <source>
        <dbReference type="EMBL" id="KAK9728451.1"/>
    </source>
</evidence>
<accession>A0ABR2WA62</accession>
<dbReference type="InterPro" id="IPR050357">
    <property type="entry name" value="Arrestin_domain-protein"/>
</dbReference>
<reference evidence="2 3" key="1">
    <citation type="submission" date="2023-04" db="EMBL/GenBank/DDBJ databases">
        <title>Genome of Basidiobolus ranarum AG-B5.</title>
        <authorList>
            <person name="Stajich J.E."/>
            <person name="Carter-House D."/>
            <person name="Gryganskyi A."/>
        </authorList>
    </citation>
    <scope>NUCLEOTIDE SEQUENCE [LARGE SCALE GENOMIC DNA]</scope>
    <source>
        <strain evidence="2 3">AG-B5</strain>
    </source>
</reference>
<dbReference type="Proteomes" id="UP001479436">
    <property type="component" value="Unassembled WGS sequence"/>
</dbReference>
<sequence length="323" mass="37135">MWSRDSLEIQLENDHIVLRGTSEESAGCVLRGCMILTIKRTSRINRIELNFNGNALISAGKFYRDSFTSYQQTYLDLPEGDFRLFQRGVYKYEFEIALNGDVPESIRAKRGSISYLLGGCVKRQGIRSMLRVERCIQVERTLSPSSFEWQQPTHRAGELPDQCQFYVLIPTTSYTIGDTIPITVGVIPLRTGVQMKRVHLRLMEATKYRTALKNWSKMHVHRVSRLNTPWKGGIRDGEQLLELKIPNNSQLIDGDSSTDYVRLKHYISIRLDLVDSSGDRQYLTLHLPVRIFSANLKNLDDSLPTYDHAVLHPPKYEEFTCSF</sequence>
<dbReference type="EMBL" id="JASJQH010006897">
    <property type="protein sequence ID" value="KAK9728451.1"/>
    <property type="molecule type" value="Genomic_DNA"/>
</dbReference>
<name>A0ABR2WA62_9FUNG</name>